<organism evidence="4">
    <name type="scientific">viral metagenome</name>
    <dbReference type="NCBI Taxonomy" id="1070528"/>
    <lineage>
        <taxon>unclassified sequences</taxon>
        <taxon>metagenomes</taxon>
        <taxon>organismal metagenomes</taxon>
    </lineage>
</organism>
<name>A0A6C0D2L1_9ZZZZ</name>
<dbReference type="SUPFAM" id="SSF49785">
    <property type="entry name" value="Galactose-binding domain-like"/>
    <property type="match status" value="1"/>
</dbReference>
<proteinExistence type="predicted"/>
<feature type="domain" description="F5/8 type C" evidence="3">
    <location>
        <begin position="121"/>
        <end position="183"/>
    </location>
</feature>
<dbReference type="Pfam" id="PF00754">
    <property type="entry name" value="F5_F8_type_C"/>
    <property type="match status" value="1"/>
</dbReference>
<reference evidence="4" key="1">
    <citation type="journal article" date="2020" name="Nature">
        <title>Giant virus diversity and host interactions through global metagenomics.</title>
        <authorList>
            <person name="Schulz F."/>
            <person name="Roux S."/>
            <person name="Paez-Espino D."/>
            <person name="Jungbluth S."/>
            <person name="Walsh D.A."/>
            <person name="Denef V.J."/>
            <person name="McMahon K.D."/>
            <person name="Konstantinidis K.T."/>
            <person name="Eloe-Fadrosh E.A."/>
            <person name="Kyrpides N.C."/>
            <person name="Woyke T."/>
        </authorList>
    </citation>
    <scope>NUCLEOTIDE SEQUENCE</scope>
    <source>
        <strain evidence="4">GVMAG-M-3300023174-107</strain>
    </source>
</reference>
<evidence type="ECO:0000313" key="4">
    <source>
        <dbReference type="EMBL" id="QHT10683.1"/>
    </source>
</evidence>
<keyword evidence="2" id="KW-0472">Membrane</keyword>
<dbReference type="InterPro" id="IPR000421">
    <property type="entry name" value="FA58C"/>
</dbReference>
<sequence>MKILQNVYILYVVFLISLLNIGWFVYYNNYNNLIAFITCCLTVYLMNHNMIVVLGVSMVVVNTLSLFNLVKIFNTGFKEGATSQGVRYISIENSTQNPPTYIQIGGLKAFDNTGVNVASKKSTYSSGNWPGLVSSNAVDDDPYTFFHTSDPPKSNQYWYVDLGKEYNLSKIEYNNRINCCQNRIIGCIMRLYNNAGLLVRDYRFTSDQMTQTFVVEDAAAKAQQEALEKAKAESEAEKKILATISATKDPAQTSLIQPFTNRGDDDSDDENDDEKSNYMKDKTIINKLKKFDPIVMDILMNMKNGHIDTINQALNHIIDGNVVDH</sequence>
<protein>
    <recommendedName>
        <fullName evidence="3">F5/8 type C domain-containing protein</fullName>
    </recommendedName>
</protein>
<evidence type="ECO:0000256" key="2">
    <source>
        <dbReference type="SAM" id="Phobius"/>
    </source>
</evidence>
<feature type="transmembrane region" description="Helical" evidence="2">
    <location>
        <begin position="7"/>
        <end position="27"/>
    </location>
</feature>
<keyword evidence="2" id="KW-1133">Transmembrane helix</keyword>
<accession>A0A6C0D2L1</accession>
<evidence type="ECO:0000259" key="3">
    <source>
        <dbReference type="Pfam" id="PF00754"/>
    </source>
</evidence>
<dbReference type="Gene3D" id="2.60.120.260">
    <property type="entry name" value="Galactose-binding domain-like"/>
    <property type="match status" value="1"/>
</dbReference>
<keyword evidence="2" id="KW-0812">Transmembrane</keyword>
<dbReference type="EMBL" id="MN739524">
    <property type="protein sequence ID" value="QHT10683.1"/>
    <property type="molecule type" value="Genomic_DNA"/>
</dbReference>
<evidence type="ECO:0000256" key="1">
    <source>
        <dbReference type="SAM" id="MobiDB-lite"/>
    </source>
</evidence>
<feature type="region of interest" description="Disordered" evidence="1">
    <location>
        <begin position="253"/>
        <end position="278"/>
    </location>
</feature>
<dbReference type="InterPro" id="IPR008979">
    <property type="entry name" value="Galactose-bd-like_sf"/>
</dbReference>
<dbReference type="AlphaFoldDB" id="A0A6C0D2L1"/>